<dbReference type="SUPFAM" id="SSF51735">
    <property type="entry name" value="NAD(P)-binding Rossmann-fold domains"/>
    <property type="match status" value="1"/>
</dbReference>
<dbReference type="InterPro" id="IPR036291">
    <property type="entry name" value="NAD(P)-bd_dom_sf"/>
</dbReference>
<dbReference type="PANTHER" id="PTHR48079">
    <property type="entry name" value="PROTEIN YEEZ"/>
    <property type="match status" value="1"/>
</dbReference>
<proteinExistence type="predicted"/>
<evidence type="ECO:0000313" key="2">
    <source>
        <dbReference type="Proteomes" id="UP000634667"/>
    </source>
</evidence>
<protein>
    <submittedName>
        <fullName evidence="1">NAD(P)-dependent oxidoreductase</fullName>
    </submittedName>
</protein>
<accession>A0ABQ2WHV3</accession>
<reference evidence="2" key="1">
    <citation type="journal article" date="2019" name="Int. J. Syst. Evol. Microbiol.">
        <title>The Global Catalogue of Microorganisms (GCM) 10K type strain sequencing project: providing services to taxonomists for standard genome sequencing and annotation.</title>
        <authorList>
            <consortium name="The Broad Institute Genomics Platform"/>
            <consortium name="The Broad Institute Genome Sequencing Center for Infectious Disease"/>
            <person name="Wu L."/>
            <person name="Ma J."/>
        </authorList>
    </citation>
    <scope>NUCLEOTIDE SEQUENCE [LARGE SCALE GENOMIC DNA]</scope>
    <source>
        <strain evidence="2">KCTC 23723</strain>
    </source>
</reference>
<evidence type="ECO:0000313" key="1">
    <source>
        <dbReference type="EMBL" id="GGW51987.1"/>
    </source>
</evidence>
<gene>
    <name evidence="1" type="primary">yeeZ</name>
    <name evidence="1" type="ORF">GCM10008111_04890</name>
</gene>
<dbReference type="InterPro" id="IPR051783">
    <property type="entry name" value="NAD(P)-dependent_oxidoreduct"/>
</dbReference>
<dbReference type="PANTHER" id="PTHR48079:SF6">
    <property type="entry name" value="NAD(P)-BINDING DOMAIN-CONTAINING PROTEIN-RELATED"/>
    <property type="match status" value="1"/>
</dbReference>
<organism evidence="1 2">
    <name type="scientific">Alishewanella tabrizica</name>
    <dbReference type="NCBI Taxonomy" id="671278"/>
    <lineage>
        <taxon>Bacteria</taxon>
        <taxon>Pseudomonadati</taxon>
        <taxon>Pseudomonadota</taxon>
        <taxon>Gammaproteobacteria</taxon>
        <taxon>Alteromonadales</taxon>
        <taxon>Alteromonadaceae</taxon>
        <taxon>Alishewanella</taxon>
    </lineage>
</organism>
<dbReference type="EMBL" id="BMYR01000002">
    <property type="protein sequence ID" value="GGW51987.1"/>
    <property type="molecule type" value="Genomic_DNA"/>
</dbReference>
<dbReference type="Gene3D" id="3.40.50.720">
    <property type="entry name" value="NAD(P)-binding Rossmann-like Domain"/>
    <property type="match status" value="1"/>
</dbReference>
<name>A0ABQ2WHV3_9ALTE</name>
<comment type="caution">
    <text evidence="1">The sequence shown here is derived from an EMBL/GenBank/DDBJ whole genome shotgun (WGS) entry which is preliminary data.</text>
</comment>
<sequence>MNKKIIIVGCGWLGQQIAPAFNDAGWQVYGSRRNHAAAQSLASPILGITLPLDNAAPSAALLALFKDAWVICAIPPGGRAGGTTDYLVVLKRLALLCQQAGSKGGIHISSTGVYQGLTGEVDETAVLQVAQPRVALLAEGEEVLRDNGPWLTLRLSGLMGPGRHPGRFVQGKTLSGAAHPLNMVHSNDVANAILAILQHWPLPQPYYNLSAPQAVSKATFYQAALEQLGSTASINFTAEPTEHARRVLAMALSRDTGFSYQFPDAIQALAACDVKS</sequence>
<dbReference type="Proteomes" id="UP000634667">
    <property type="component" value="Unassembled WGS sequence"/>
</dbReference>
<keyword evidence="2" id="KW-1185">Reference proteome</keyword>